<name>A0AC59Z7Z1_RANTA</name>
<reference evidence="1" key="1">
    <citation type="submission" date="2023-05" db="EMBL/GenBank/DDBJ databases">
        <authorList>
            <consortium name="ELIXIR-Norway"/>
        </authorList>
    </citation>
    <scope>NUCLEOTIDE SEQUENCE</scope>
</reference>
<dbReference type="Proteomes" id="UP001162501">
    <property type="component" value="Chromosome 25"/>
</dbReference>
<evidence type="ECO:0000313" key="1">
    <source>
        <dbReference type="EMBL" id="CAN0281092.1"/>
    </source>
</evidence>
<gene>
    <name evidence="1" type="ORF">MRATA1EN22A_LOCUS14853</name>
</gene>
<dbReference type="EMBL" id="OX596109">
    <property type="protein sequence ID" value="CAN0281092.1"/>
    <property type="molecule type" value="Genomic_DNA"/>
</dbReference>
<proteinExistence type="predicted"/>
<evidence type="ECO:0000313" key="2">
    <source>
        <dbReference type="Proteomes" id="UP001162501"/>
    </source>
</evidence>
<sequence length="110" mass="12706">MLLTALKLIYRRNRNTSISVFWLVVQSLSRVQLFVTPWTEAHQASEFFTVSQSLLNKLMSIELVSYPTISSSVVPFSFSRIRVFSNESASVAKILELQLKHHLLFWINCD</sequence>
<reference evidence="1" key="2">
    <citation type="submission" date="2025-03" db="EMBL/GenBank/DDBJ databases">
        <authorList>
            <consortium name="ELIXIR-Norway"/>
            <consortium name="Elixir Norway"/>
        </authorList>
    </citation>
    <scope>NUCLEOTIDE SEQUENCE</scope>
</reference>
<organism evidence="1 2">
    <name type="scientific">Rangifer tarandus platyrhynchus</name>
    <name type="common">Svalbard reindeer</name>
    <dbReference type="NCBI Taxonomy" id="3082113"/>
    <lineage>
        <taxon>Eukaryota</taxon>
        <taxon>Metazoa</taxon>
        <taxon>Chordata</taxon>
        <taxon>Craniata</taxon>
        <taxon>Vertebrata</taxon>
        <taxon>Euteleostomi</taxon>
        <taxon>Mammalia</taxon>
        <taxon>Eutheria</taxon>
        <taxon>Laurasiatheria</taxon>
        <taxon>Artiodactyla</taxon>
        <taxon>Ruminantia</taxon>
        <taxon>Pecora</taxon>
        <taxon>Cervidae</taxon>
        <taxon>Odocoileinae</taxon>
        <taxon>Rangifer</taxon>
    </lineage>
</organism>
<protein>
    <submittedName>
        <fullName evidence="1">Uncharacterized protein</fullName>
    </submittedName>
</protein>
<accession>A0AC59Z7Z1</accession>